<proteinExistence type="predicted"/>
<sequence>MKEYIGNSNIHSFVTVAMNKPKELNRLLEYIEKMICPDLYQFEWIIVTNDLISTSSIPNVSIYEHAQGNI</sequence>
<reference evidence="1 2" key="1">
    <citation type="submission" date="2018-03" db="EMBL/GenBank/DDBJ databases">
        <title>Draft genome sequences of four Enterococcus mundtii strains isolated from beef slaughterhouses in Kenya.</title>
        <authorList>
            <person name="Wambui J."/>
            <person name="Stevens M."/>
            <person name="Njage P."/>
            <person name="Stephan R."/>
            <person name="Tasara T."/>
        </authorList>
    </citation>
    <scope>NUCLEOTIDE SEQUENCE [LARGE SCALE GENOMIC DNA]</scope>
    <source>
        <strain evidence="1 2">H18-EM</strain>
    </source>
</reference>
<evidence type="ECO:0000313" key="2">
    <source>
        <dbReference type="Proteomes" id="UP000244022"/>
    </source>
</evidence>
<gene>
    <name evidence="1" type="ORF">C6N14_02100</name>
</gene>
<dbReference type="EMBL" id="PYGR01000005">
    <property type="protein sequence ID" value="PTO36901.1"/>
    <property type="molecule type" value="Genomic_DNA"/>
</dbReference>
<accession>A0A2T5DFE4</accession>
<protein>
    <submittedName>
        <fullName evidence="1">Uncharacterized protein</fullName>
    </submittedName>
</protein>
<name>A0A2T5DFE4_ENTMU</name>
<dbReference type="Proteomes" id="UP000244022">
    <property type="component" value="Unassembled WGS sequence"/>
</dbReference>
<organism evidence="1 2">
    <name type="scientific">Enterococcus mundtii</name>
    <dbReference type="NCBI Taxonomy" id="53346"/>
    <lineage>
        <taxon>Bacteria</taxon>
        <taxon>Bacillati</taxon>
        <taxon>Bacillota</taxon>
        <taxon>Bacilli</taxon>
        <taxon>Lactobacillales</taxon>
        <taxon>Enterococcaceae</taxon>
        <taxon>Enterococcus</taxon>
    </lineage>
</organism>
<dbReference type="RefSeq" id="WP_146156545.1">
    <property type="nucleotide sequence ID" value="NZ_PYGR01000005.1"/>
</dbReference>
<feature type="non-terminal residue" evidence="1">
    <location>
        <position position="70"/>
    </location>
</feature>
<comment type="caution">
    <text evidence="1">The sequence shown here is derived from an EMBL/GenBank/DDBJ whole genome shotgun (WGS) entry which is preliminary data.</text>
</comment>
<evidence type="ECO:0000313" key="1">
    <source>
        <dbReference type="EMBL" id="PTO36901.1"/>
    </source>
</evidence>
<dbReference type="AlphaFoldDB" id="A0A2T5DFE4"/>